<dbReference type="GO" id="GO:0008270">
    <property type="term" value="F:zinc ion binding"/>
    <property type="evidence" value="ECO:0007669"/>
    <property type="project" value="InterPro"/>
</dbReference>
<dbReference type="InterPro" id="IPR003615">
    <property type="entry name" value="HNH_nuc"/>
</dbReference>
<evidence type="ECO:0000313" key="4">
    <source>
        <dbReference type="Proteomes" id="UP001177023"/>
    </source>
</evidence>
<dbReference type="GO" id="GO:0003676">
    <property type="term" value="F:nucleic acid binding"/>
    <property type="evidence" value="ECO:0007669"/>
    <property type="project" value="InterPro"/>
</dbReference>
<keyword evidence="4" id="KW-1185">Reference proteome</keyword>
<feature type="compositionally biased region" description="Basic and acidic residues" evidence="1">
    <location>
        <begin position="61"/>
        <end position="74"/>
    </location>
</feature>
<gene>
    <name evidence="3" type="ORF">MSPICULIGERA_LOCUS9456</name>
</gene>
<evidence type="ECO:0000259" key="2">
    <source>
        <dbReference type="Pfam" id="PF01844"/>
    </source>
</evidence>
<sequence length="92" mass="10653">MPMIKPMSQQAKEQDGYRPPFTMFDEMTADMMVHHIKPLEDFPDLALSDDNLESICPTCHNQEHPEKGRRNPEKAKKRRATVMKSPANPIEF</sequence>
<comment type="caution">
    <text evidence="3">The sequence shown here is derived from an EMBL/GenBank/DDBJ whole genome shotgun (WGS) entry which is preliminary data.</text>
</comment>
<dbReference type="AlphaFoldDB" id="A0AA36G028"/>
<feature type="region of interest" description="Disordered" evidence="1">
    <location>
        <begin position="58"/>
        <end position="92"/>
    </location>
</feature>
<dbReference type="Pfam" id="PF01844">
    <property type="entry name" value="HNH"/>
    <property type="match status" value="1"/>
</dbReference>
<dbReference type="InterPro" id="IPR002711">
    <property type="entry name" value="HNH"/>
</dbReference>
<dbReference type="Proteomes" id="UP001177023">
    <property type="component" value="Unassembled WGS sequence"/>
</dbReference>
<proteinExistence type="predicted"/>
<dbReference type="CDD" id="cd00085">
    <property type="entry name" value="HNHc"/>
    <property type="match status" value="1"/>
</dbReference>
<dbReference type="GO" id="GO:0004519">
    <property type="term" value="F:endonuclease activity"/>
    <property type="evidence" value="ECO:0007669"/>
    <property type="project" value="InterPro"/>
</dbReference>
<accession>A0AA36G028</accession>
<evidence type="ECO:0000256" key="1">
    <source>
        <dbReference type="SAM" id="MobiDB-lite"/>
    </source>
</evidence>
<evidence type="ECO:0000313" key="3">
    <source>
        <dbReference type="EMBL" id="CAJ0571029.1"/>
    </source>
</evidence>
<feature type="region of interest" description="Disordered" evidence="1">
    <location>
        <begin position="1"/>
        <end position="21"/>
    </location>
</feature>
<reference evidence="3" key="1">
    <citation type="submission" date="2023-06" db="EMBL/GenBank/DDBJ databases">
        <authorList>
            <person name="Delattre M."/>
        </authorList>
    </citation>
    <scope>NUCLEOTIDE SEQUENCE</scope>
    <source>
        <strain evidence="3">AF72</strain>
    </source>
</reference>
<dbReference type="EMBL" id="CATQJA010002525">
    <property type="protein sequence ID" value="CAJ0571029.1"/>
    <property type="molecule type" value="Genomic_DNA"/>
</dbReference>
<protein>
    <recommendedName>
        <fullName evidence="2">HNH domain-containing protein</fullName>
    </recommendedName>
</protein>
<feature type="domain" description="HNH" evidence="2">
    <location>
        <begin position="29"/>
        <end position="65"/>
    </location>
</feature>
<name>A0AA36G028_9BILA</name>
<feature type="non-terminal residue" evidence="3">
    <location>
        <position position="1"/>
    </location>
</feature>
<organism evidence="3 4">
    <name type="scientific">Mesorhabditis spiculigera</name>
    <dbReference type="NCBI Taxonomy" id="96644"/>
    <lineage>
        <taxon>Eukaryota</taxon>
        <taxon>Metazoa</taxon>
        <taxon>Ecdysozoa</taxon>
        <taxon>Nematoda</taxon>
        <taxon>Chromadorea</taxon>
        <taxon>Rhabditida</taxon>
        <taxon>Rhabditina</taxon>
        <taxon>Rhabditomorpha</taxon>
        <taxon>Rhabditoidea</taxon>
        <taxon>Rhabditidae</taxon>
        <taxon>Mesorhabditinae</taxon>
        <taxon>Mesorhabditis</taxon>
    </lineage>
</organism>